<protein>
    <submittedName>
        <fullName evidence="1">Uncharacterized protein</fullName>
    </submittedName>
</protein>
<proteinExistence type="predicted"/>
<dbReference type="EMBL" id="FRFC01000001">
    <property type="protein sequence ID" value="SHO42469.1"/>
    <property type="molecule type" value="Genomic_DNA"/>
</dbReference>
<sequence>MFPERCSIREKGRDCPMPPEFAISVKSNDGEYMVGVTCDRHKAAFTEKLTLLQKDGKVPQGTINFTGLKPVGTSCIKVDPDELIQL</sequence>
<keyword evidence="2" id="KW-1185">Reference proteome</keyword>
<organism evidence="1 2">
    <name type="scientific">Nitrosotalea sinensis</name>
    <dbReference type="NCBI Taxonomy" id="1499975"/>
    <lineage>
        <taxon>Archaea</taxon>
        <taxon>Nitrososphaerota</taxon>
        <taxon>Nitrososphaeria</taxon>
        <taxon>Nitrosotaleales</taxon>
        <taxon>Nitrosotaleaceae</taxon>
        <taxon>Nitrosotalea</taxon>
    </lineage>
</organism>
<dbReference type="RefSeq" id="WP_101008784.1">
    <property type="nucleotide sequence ID" value="NZ_FRFC01000001.1"/>
</dbReference>
<name>A0A2H1EE64_9ARCH</name>
<reference evidence="2" key="1">
    <citation type="submission" date="2016-12" db="EMBL/GenBank/DDBJ databases">
        <authorList>
            <person name="Herbold C."/>
        </authorList>
    </citation>
    <scope>NUCLEOTIDE SEQUENCE [LARGE SCALE GENOMIC DNA]</scope>
</reference>
<evidence type="ECO:0000313" key="1">
    <source>
        <dbReference type="EMBL" id="SHO42469.1"/>
    </source>
</evidence>
<dbReference type="OrthoDB" id="8973at2157"/>
<evidence type="ECO:0000313" key="2">
    <source>
        <dbReference type="Proteomes" id="UP000232412"/>
    </source>
</evidence>
<dbReference type="Proteomes" id="UP000232412">
    <property type="component" value="Unassembled WGS sequence"/>
</dbReference>
<accession>A0A2H1EE64</accession>
<gene>
    <name evidence="1" type="ORF">NSIN_10007</name>
</gene>
<dbReference type="AlphaFoldDB" id="A0A2H1EE64"/>